<dbReference type="GO" id="GO:0006144">
    <property type="term" value="P:purine nucleobase metabolic process"/>
    <property type="evidence" value="ECO:0007669"/>
    <property type="project" value="UniProtKB-KW"/>
</dbReference>
<evidence type="ECO:0000313" key="9">
    <source>
        <dbReference type="Proteomes" id="UP000192610"/>
    </source>
</evidence>
<keyword evidence="9" id="KW-1185">Reference proteome</keyword>
<dbReference type="RefSeq" id="WP_081198195.1">
    <property type="nucleotide sequence ID" value="NZ_FOCZ01000013.1"/>
</dbReference>
<evidence type="ECO:0000259" key="7">
    <source>
        <dbReference type="Pfam" id="PF09349"/>
    </source>
</evidence>
<dbReference type="EMBL" id="LVXG01000009">
    <property type="protein sequence ID" value="OQP52016.1"/>
    <property type="molecule type" value="Genomic_DNA"/>
</dbReference>
<comment type="catalytic activity">
    <reaction evidence="1">
        <text>5-hydroxy-2-oxo-4-ureido-2,5-dihydro-1H-imidazole-5-carboxylate + H(+) = (S)-allantoin + CO2</text>
        <dbReference type="Rhea" id="RHEA:26301"/>
        <dbReference type="ChEBI" id="CHEBI:15378"/>
        <dbReference type="ChEBI" id="CHEBI:15678"/>
        <dbReference type="ChEBI" id="CHEBI:16526"/>
        <dbReference type="ChEBI" id="CHEBI:58639"/>
        <dbReference type="EC" id="4.1.1.97"/>
    </reaction>
</comment>
<evidence type="ECO:0000256" key="6">
    <source>
        <dbReference type="ARBA" id="ARBA00023239"/>
    </source>
</evidence>
<dbReference type="GO" id="GO:0051997">
    <property type="term" value="F:2-oxo-4-hydroxy-4-carboxy-5-ureidoimidazoline decarboxylase activity"/>
    <property type="evidence" value="ECO:0007669"/>
    <property type="project" value="UniProtKB-EC"/>
</dbReference>
<keyword evidence="6" id="KW-0456">Lyase</keyword>
<name>A0A1V9F1A3_9BACT</name>
<evidence type="ECO:0000313" key="8">
    <source>
        <dbReference type="EMBL" id="OQP52016.1"/>
    </source>
</evidence>
<comment type="pathway">
    <text evidence="2">Purine metabolism; urate degradation; (S)-allantoin from urate: step 3/3.</text>
</comment>
<evidence type="ECO:0000256" key="1">
    <source>
        <dbReference type="ARBA" id="ARBA00001163"/>
    </source>
</evidence>
<dbReference type="NCBIfam" id="TIGR03180">
    <property type="entry name" value="UraD_2"/>
    <property type="match status" value="1"/>
</dbReference>
<dbReference type="OrthoDB" id="9800909at2"/>
<dbReference type="Gene3D" id="1.10.3330.10">
    <property type="entry name" value="Oxo-4-hydroxy-4-carboxy-5-ureidoimidazoline decarboxylase"/>
    <property type="match status" value="1"/>
</dbReference>
<evidence type="ECO:0000256" key="4">
    <source>
        <dbReference type="ARBA" id="ARBA00022631"/>
    </source>
</evidence>
<sequence>MTIAEFDHLDLTEKKALLHACCGSTTWVHNMLSALPAEDLVDLLEIAEEQWYLCHEPDWREAFSHHPKIGDIETLKEKFAATAQWTEGEQAAVKEASQQTLQQLAAGNQAYEQRFGYIFIVCATGKSADEMLQLLQQRLYNNPEVEIQIAMEEQLRITQLRLEKLFGITE</sequence>
<dbReference type="PANTHER" id="PTHR43466:SF1">
    <property type="entry name" value="2-OXO-4-HYDROXY-4-CARBOXY-5-UREIDOIMIDAZOLINE DECARBOXYLASE-RELATED"/>
    <property type="match status" value="1"/>
</dbReference>
<keyword evidence="4" id="KW-0659">Purine metabolism</keyword>
<dbReference type="GO" id="GO:0019628">
    <property type="term" value="P:urate catabolic process"/>
    <property type="evidence" value="ECO:0007669"/>
    <property type="project" value="TreeGrafter"/>
</dbReference>
<dbReference type="NCBIfam" id="NF010372">
    <property type="entry name" value="PRK13798.1"/>
    <property type="match status" value="1"/>
</dbReference>
<evidence type="ECO:0000256" key="3">
    <source>
        <dbReference type="ARBA" id="ARBA00012257"/>
    </source>
</evidence>
<dbReference type="InterPro" id="IPR018020">
    <property type="entry name" value="OHCU_decarboxylase"/>
</dbReference>
<dbReference type="SUPFAM" id="SSF158694">
    <property type="entry name" value="UraD-Like"/>
    <property type="match status" value="1"/>
</dbReference>
<proteinExistence type="predicted"/>
<dbReference type="PANTHER" id="PTHR43466">
    <property type="entry name" value="2-OXO-4-HYDROXY-4-CARBOXY-5-UREIDOIMIDAZOLINE DECARBOXYLASE-RELATED"/>
    <property type="match status" value="1"/>
</dbReference>
<comment type="caution">
    <text evidence="8">The sequence shown here is derived from an EMBL/GenBank/DDBJ whole genome shotgun (WGS) entry which is preliminary data.</text>
</comment>
<feature type="domain" description="Oxo-4-hydroxy-4-carboxy-5-ureidoimidazoline decarboxylase" evidence="7">
    <location>
        <begin position="9"/>
        <end position="163"/>
    </location>
</feature>
<dbReference type="Pfam" id="PF09349">
    <property type="entry name" value="OHCU_decarbox"/>
    <property type="match status" value="1"/>
</dbReference>
<dbReference type="STRING" id="354355.SAMN05660816_05486"/>
<dbReference type="InterPro" id="IPR017595">
    <property type="entry name" value="OHCU_decarboxylase-2"/>
</dbReference>
<dbReference type="AlphaFoldDB" id="A0A1V9F1A3"/>
<organism evidence="8 9">
    <name type="scientific">Niastella yeongjuensis</name>
    <dbReference type="NCBI Taxonomy" id="354355"/>
    <lineage>
        <taxon>Bacteria</taxon>
        <taxon>Pseudomonadati</taxon>
        <taxon>Bacteroidota</taxon>
        <taxon>Chitinophagia</taxon>
        <taxon>Chitinophagales</taxon>
        <taxon>Chitinophagaceae</taxon>
        <taxon>Niastella</taxon>
    </lineage>
</organism>
<accession>A0A1V9F1A3</accession>
<keyword evidence="5" id="KW-0210">Decarboxylase</keyword>
<reference evidence="9" key="1">
    <citation type="submission" date="2016-04" db="EMBL/GenBank/DDBJ databases">
        <authorList>
            <person name="Chen L."/>
            <person name="Zhuang W."/>
            <person name="Wang G."/>
        </authorList>
    </citation>
    <scope>NUCLEOTIDE SEQUENCE [LARGE SCALE GENOMIC DNA]</scope>
    <source>
        <strain evidence="9">17621</strain>
    </source>
</reference>
<protein>
    <recommendedName>
        <fullName evidence="3">2-oxo-4-hydroxy-4-carboxy-5-ureidoimidazoline decarboxylase</fullName>
        <ecNumber evidence="3">4.1.1.97</ecNumber>
    </recommendedName>
</protein>
<evidence type="ECO:0000256" key="2">
    <source>
        <dbReference type="ARBA" id="ARBA00004754"/>
    </source>
</evidence>
<evidence type="ECO:0000256" key="5">
    <source>
        <dbReference type="ARBA" id="ARBA00022793"/>
    </source>
</evidence>
<gene>
    <name evidence="8" type="ORF">A4H97_25715</name>
</gene>
<dbReference type="InterPro" id="IPR036778">
    <property type="entry name" value="OHCU_decarboxylase_sf"/>
</dbReference>
<dbReference type="Proteomes" id="UP000192610">
    <property type="component" value="Unassembled WGS sequence"/>
</dbReference>
<dbReference type="EC" id="4.1.1.97" evidence="3"/>